<name>A6GGU1_9BACT</name>
<dbReference type="Proteomes" id="UP000005801">
    <property type="component" value="Unassembled WGS sequence"/>
</dbReference>
<evidence type="ECO:0000313" key="1">
    <source>
        <dbReference type="EMBL" id="EDM74938.1"/>
    </source>
</evidence>
<accession>A6GGU1</accession>
<dbReference type="EMBL" id="ABCS01000110">
    <property type="protein sequence ID" value="EDM74938.1"/>
    <property type="molecule type" value="Genomic_DNA"/>
</dbReference>
<protein>
    <submittedName>
        <fullName evidence="1">Uncharacterized protein</fullName>
    </submittedName>
</protein>
<dbReference type="AlphaFoldDB" id="A6GGU1"/>
<organism evidence="1 2">
    <name type="scientific">Plesiocystis pacifica SIR-1</name>
    <dbReference type="NCBI Taxonomy" id="391625"/>
    <lineage>
        <taxon>Bacteria</taxon>
        <taxon>Pseudomonadati</taxon>
        <taxon>Myxococcota</taxon>
        <taxon>Polyangia</taxon>
        <taxon>Nannocystales</taxon>
        <taxon>Nannocystaceae</taxon>
        <taxon>Plesiocystis</taxon>
    </lineage>
</organism>
<comment type="caution">
    <text evidence="1">The sequence shown here is derived from an EMBL/GenBank/DDBJ whole genome shotgun (WGS) entry which is preliminary data.</text>
</comment>
<evidence type="ECO:0000313" key="2">
    <source>
        <dbReference type="Proteomes" id="UP000005801"/>
    </source>
</evidence>
<proteinExistence type="predicted"/>
<sequence length="709" mass="79570">MEPEPRAEAVEGLIEMGANDNSKPAAIAADTFIFHSTFMPFTVTGAAVGRRGALGAELDALRQELGLFEDVPSGGSDVFTELPELGYLFLERTRVRPLGYTIEQAPFYQLSLAPAEVVTLRQRSFSRRQTTLTEEAERETERSLEYSSSLTTDFEEEFSKSLSETFNWGVTQNISGGYNTGVWNVNGSTSVNVSSSESSSESAREASKIVEKLARKVETKQKARHKTAVSISQESTYEDESVRTIRNDTHGTKKLLMRRVMQVRHVSHERYDMRLCWSPSIPSPAKNFSTVSSGKTKTLGEFRAALADLEPQPGEIGFAKKPADEIVTIGPIDLTKIQDDKEGTEQLVLEEGMAYAELLDDSIVFTNKHGNYAIAFRYHDGTRHYWGSMSQSELKKWFEPDIEPNDTKLPEPGTEASQGTVRLSFRYLLSNDVFSPGHAKVEFKVRLEPTEQRKQAWHNAVEQWRDEQAQVQYGLQEEELATLESEIGEDTLVPSQLMNRIIDRYFQSLRDGDFDSVELLHRVFEWEELQATLYAPWWDGDTDNDASASQTEFWNASWAKLYIPVRAGFEREAVLLLIRFGALEPSTPVLGSVEARVNSLPADRAALRDPATFDGAAIHALLTSPQQIELTERDADSWTQSFEEQSGFTVLNSFLITLPTDGVDIEEQIHISESSAQQLAYQREVVDLELRGQVKERLDTSDINIGVSL</sequence>
<reference evidence="1 2" key="1">
    <citation type="submission" date="2007-06" db="EMBL/GenBank/DDBJ databases">
        <authorList>
            <person name="Shimkets L."/>
            <person name="Ferriera S."/>
            <person name="Johnson J."/>
            <person name="Kravitz S."/>
            <person name="Beeson K."/>
            <person name="Sutton G."/>
            <person name="Rogers Y.-H."/>
            <person name="Friedman R."/>
            <person name="Frazier M."/>
            <person name="Venter J.C."/>
        </authorList>
    </citation>
    <scope>NUCLEOTIDE SEQUENCE [LARGE SCALE GENOMIC DNA]</scope>
    <source>
        <strain evidence="1 2">SIR-1</strain>
    </source>
</reference>
<keyword evidence="2" id="KW-1185">Reference proteome</keyword>
<gene>
    <name evidence="1" type="ORF">PPSIR1_20879</name>
</gene>
<dbReference type="STRING" id="391625.PPSIR1_20879"/>